<sequence>MIAATEYAIARFGCTVTLCATTESLDFTPAPGWYELDAESAHAAMASRVLLRSATPTPRFVPNVAVQYFDLGQTDVIDLAEIDTGFDIGALDSGRILTSDVRPDGNLSVDEGTYRADGEGLRVRRSQLAYLTPVGHSMLSIVTATTAVDDWDSTEFEIRDMEERWIRTTIPASGVR</sequence>
<dbReference type="RefSeq" id="WP_190266727.1">
    <property type="nucleotide sequence ID" value="NZ_BAABAD010000004.1"/>
</dbReference>
<reference evidence="1 2" key="1">
    <citation type="submission" date="2020-09" db="EMBL/GenBank/DDBJ databases">
        <title>Novel species in genus Gordonia.</title>
        <authorList>
            <person name="Zhang G."/>
        </authorList>
    </citation>
    <scope>NUCLEOTIDE SEQUENCE [LARGE SCALE GENOMIC DNA]</scope>
    <source>
        <strain evidence="1 2">ON-33</strain>
    </source>
</reference>
<proteinExistence type="predicted"/>
<gene>
    <name evidence="1" type="ORF">IDF66_10030</name>
</gene>
<organism evidence="1 2">
    <name type="scientific">Gordonia hankookensis</name>
    <dbReference type="NCBI Taxonomy" id="589403"/>
    <lineage>
        <taxon>Bacteria</taxon>
        <taxon>Bacillati</taxon>
        <taxon>Actinomycetota</taxon>
        <taxon>Actinomycetes</taxon>
        <taxon>Mycobacteriales</taxon>
        <taxon>Gordoniaceae</taxon>
        <taxon>Gordonia</taxon>
    </lineage>
</organism>
<evidence type="ECO:0000313" key="2">
    <source>
        <dbReference type="Proteomes" id="UP000602395"/>
    </source>
</evidence>
<dbReference type="Proteomes" id="UP000602395">
    <property type="component" value="Unassembled WGS sequence"/>
</dbReference>
<evidence type="ECO:0000313" key="1">
    <source>
        <dbReference type="EMBL" id="MBD1319926.1"/>
    </source>
</evidence>
<name>A0ABR7WAV1_9ACTN</name>
<accession>A0ABR7WAV1</accession>
<dbReference type="Gene3D" id="3.40.1000.10">
    <property type="entry name" value="Mog1/PsbP, alpha/beta/alpha sandwich"/>
    <property type="match status" value="1"/>
</dbReference>
<protein>
    <submittedName>
        <fullName evidence="1">Acetyltransferase</fullName>
    </submittedName>
</protein>
<dbReference type="EMBL" id="JACWMS010000002">
    <property type="protein sequence ID" value="MBD1319926.1"/>
    <property type="molecule type" value="Genomic_DNA"/>
</dbReference>
<keyword evidence="2" id="KW-1185">Reference proteome</keyword>
<comment type="caution">
    <text evidence="1">The sequence shown here is derived from an EMBL/GenBank/DDBJ whole genome shotgun (WGS) entry which is preliminary data.</text>
</comment>